<dbReference type="CDD" id="cd00586">
    <property type="entry name" value="4HBT"/>
    <property type="match status" value="1"/>
</dbReference>
<dbReference type="SUPFAM" id="SSF54637">
    <property type="entry name" value="Thioesterase/thiol ester dehydrase-isomerase"/>
    <property type="match status" value="1"/>
</dbReference>
<dbReference type="EMBL" id="JAODUO010000968">
    <property type="protein sequence ID" value="KAK2172360.1"/>
    <property type="molecule type" value="Genomic_DNA"/>
</dbReference>
<keyword evidence="4" id="KW-1185">Reference proteome</keyword>
<protein>
    <recommendedName>
        <fullName evidence="2">Protein THEM6</fullName>
    </recommendedName>
</protein>
<dbReference type="PANTHER" id="PTHR12475">
    <property type="match status" value="1"/>
</dbReference>
<evidence type="ECO:0000256" key="2">
    <source>
        <dbReference type="ARBA" id="ARBA00041112"/>
    </source>
</evidence>
<comment type="caution">
    <text evidence="3">The sequence shown here is derived from an EMBL/GenBank/DDBJ whole genome shotgun (WGS) entry which is preliminary data.</text>
</comment>
<dbReference type="AlphaFoldDB" id="A0AAD9NJJ1"/>
<accession>A0AAD9NJJ1</accession>
<organism evidence="3 4">
    <name type="scientific">Ridgeia piscesae</name>
    <name type="common">Tubeworm</name>
    <dbReference type="NCBI Taxonomy" id="27915"/>
    <lineage>
        <taxon>Eukaryota</taxon>
        <taxon>Metazoa</taxon>
        <taxon>Spiralia</taxon>
        <taxon>Lophotrochozoa</taxon>
        <taxon>Annelida</taxon>
        <taxon>Polychaeta</taxon>
        <taxon>Sedentaria</taxon>
        <taxon>Canalipalpata</taxon>
        <taxon>Sabellida</taxon>
        <taxon>Siboglinidae</taxon>
        <taxon>Ridgeia</taxon>
    </lineage>
</organism>
<evidence type="ECO:0000313" key="3">
    <source>
        <dbReference type="EMBL" id="KAK2172360.1"/>
    </source>
</evidence>
<dbReference type="PANTHER" id="PTHR12475:SF4">
    <property type="entry name" value="PROTEIN THEM6"/>
    <property type="match status" value="1"/>
</dbReference>
<name>A0AAD9NJJ1_RIDPI</name>
<evidence type="ECO:0000256" key="1">
    <source>
        <dbReference type="ARBA" id="ARBA00038228"/>
    </source>
</evidence>
<dbReference type="InterPro" id="IPR051490">
    <property type="entry name" value="THEM6_lcsJ_thioesterase"/>
</dbReference>
<comment type="similarity">
    <text evidence="1">Belongs to the THEM6 family.</text>
</comment>
<dbReference type="Pfam" id="PF13279">
    <property type="entry name" value="4HBT_2"/>
    <property type="match status" value="1"/>
</dbReference>
<reference evidence="3" key="1">
    <citation type="journal article" date="2023" name="Mol. Biol. Evol.">
        <title>Third-Generation Sequencing Reveals the Adaptive Role of the Epigenome in Three Deep-Sea Polychaetes.</title>
        <authorList>
            <person name="Perez M."/>
            <person name="Aroh O."/>
            <person name="Sun Y."/>
            <person name="Lan Y."/>
            <person name="Juniper S.K."/>
            <person name="Young C.R."/>
            <person name="Angers B."/>
            <person name="Qian P.Y."/>
        </authorList>
    </citation>
    <scope>NUCLEOTIDE SEQUENCE</scope>
    <source>
        <strain evidence="3">R07B-5</strain>
    </source>
</reference>
<dbReference type="InterPro" id="IPR029069">
    <property type="entry name" value="HotDog_dom_sf"/>
</dbReference>
<dbReference type="Gene3D" id="3.10.129.10">
    <property type="entry name" value="Hotdog Thioesterase"/>
    <property type="match status" value="1"/>
</dbReference>
<sequence>MWLRWKGAITDESKGILEESVQHSICWTSDLDFMMHMNNSRYLRECDFARFKLWFDTGVFETLRRINASMVVASSTIRYRRSMHLLERFQIRSRVLCWDDRAFYIEQKVERASDNFICAIVILKQTITGGKMDELLEALYGHHIPECPKFPVEVELFIECHRKSSETLRRGL</sequence>
<dbReference type="Proteomes" id="UP001209878">
    <property type="component" value="Unassembled WGS sequence"/>
</dbReference>
<gene>
    <name evidence="3" type="ORF">NP493_969g00027</name>
</gene>
<evidence type="ECO:0000313" key="4">
    <source>
        <dbReference type="Proteomes" id="UP001209878"/>
    </source>
</evidence>
<proteinExistence type="inferred from homology"/>